<dbReference type="InterPro" id="IPR034347">
    <property type="entry name" value="GST_Phi_C"/>
</dbReference>
<reference evidence="7 8" key="1">
    <citation type="journal article" date="2019" name="Sci. Rep.">
        <title>A high-quality genome of Eragrostis curvula grass provides insights into Poaceae evolution and supports new strategies to enhance forage quality.</title>
        <authorList>
            <person name="Carballo J."/>
            <person name="Santos B.A.C.M."/>
            <person name="Zappacosta D."/>
            <person name="Garbus I."/>
            <person name="Selva J.P."/>
            <person name="Gallo C.A."/>
            <person name="Diaz A."/>
            <person name="Albertini E."/>
            <person name="Caccamo M."/>
            <person name="Echenique V."/>
        </authorList>
    </citation>
    <scope>NUCLEOTIDE SEQUENCE [LARGE SCALE GENOMIC DNA]</scope>
    <source>
        <strain evidence="8">cv. Victoria</strain>
        <tissue evidence="7">Leaf</tissue>
    </source>
</reference>
<dbReference type="Pfam" id="PF02798">
    <property type="entry name" value="GST_N"/>
    <property type="match status" value="1"/>
</dbReference>
<dbReference type="InterPro" id="IPR004045">
    <property type="entry name" value="Glutathione_S-Trfase_N"/>
</dbReference>
<dbReference type="PROSITE" id="PS50404">
    <property type="entry name" value="GST_NTER"/>
    <property type="match status" value="1"/>
</dbReference>
<dbReference type="GO" id="GO:0006749">
    <property type="term" value="P:glutathione metabolic process"/>
    <property type="evidence" value="ECO:0007669"/>
    <property type="project" value="TreeGrafter"/>
</dbReference>
<dbReference type="SFLD" id="SFLDG00358">
    <property type="entry name" value="Main_(cytGST)"/>
    <property type="match status" value="1"/>
</dbReference>
<dbReference type="PROSITE" id="PS50405">
    <property type="entry name" value="GST_CTER"/>
    <property type="match status" value="1"/>
</dbReference>
<dbReference type="Gramene" id="TVU20854">
    <property type="protein sequence ID" value="TVU20854"/>
    <property type="gene ID" value="EJB05_30454"/>
</dbReference>
<dbReference type="SUPFAM" id="SSF47616">
    <property type="entry name" value="GST C-terminal domain-like"/>
    <property type="match status" value="1"/>
</dbReference>
<dbReference type="InterPro" id="IPR036249">
    <property type="entry name" value="Thioredoxin-like_sf"/>
</dbReference>
<feature type="non-terminal residue" evidence="7">
    <location>
        <position position="1"/>
    </location>
</feature>
<evidence type="ECO:0000259" key="5">
    <source>
        <dbReference type="PROSITE" id="PS50404"/>
    </source>
</evidence>
<dbReference type="InterPro" id="IPR010987">
    <property type="entry name" value="Glutathione-S-Trfase_C-like"/>
</dbReference>
<gene>
    <name evidence="7" type="ORF">EJB05_30454</name>
</gene>
<dbReference type="InterPro" id="IPR040079">
    <property type="entry name" value="Glutathione_S-Trfase"/>
</dbReference>
<keyword evidence="8" id="KW-1185">Reference proteome</keyword>
<dbReference type="EMBL" id="RWGY01000026">
    <property type="protein sequence ID" value="TVU20854.1"/>
    <property type="molecule type" value="Genomic_DNA"/>
</dbReference>
<comment type="similarity">
    <text evidence="1">Belongs to the GST superfamily. Phi family.</text>
</comment>
<comment type="catalytic activity">
    <reaction evidence="4">
        <text>RX + glutathione = an S-substituted glutathione + a halide anion + H(+)</text>
        <dbReference type="Rhea" id="RHEA:16437"/>
        <dbReference type="ChEBI" id="CHEBI:15378"/>
        <dbReference type="ChEBI" id="CHEBI:16042"/>
        <dbReference type="ChEBI" id="CHEBI:17792"/>
        <dbReference type="ChEBI" id="CHEBI:57925"/>
        <dbReference type="ChEBI" id="CHEBI:90779"/>
        <dbReference type="EC" id="2.5.1.18"/>
    </reaction>
</comment>
<dbReference type="GO" id="GO:0005737">
    <property type="term" value="C:cytoplasm"/>
    <property type="evidence" value="ECO:0007669"/>
    <property type="project" value="TreeGrafter"/>
</dbReference>
<proteinExistence type="inferred from homology"/>
<sequence length="227" mass="25390">MAPVKVFGPARSTNVARVLVCLEEVGAEYEVVSEPRAPCQKLAAADDSILILQPFGQIPAFQDGDVVLFESRAIAKYVLRKYKSADADLLREGNLKEAAMVDVWTEVEAHQYNPAISPIVYECLVNPAMRGIPPNQKVVDESLEKLKKVLDVYEARLSKTKFLAGDFLSFADLNHFPYTYYFMATPHAAVFDSYPHVKAWWESIVSRPSCLPRRLDAKHRVGSSEKG</sequence>
<keyword evidence="3" id="KW-0808">Transferase</keyword>
<dbReference type="PANTHER" id="PTHR43900:SF49">
    <property type="entry name" value="GLUTATHIONE S-TRANSFERASE GSTF1-RELATED"/>
    <property type="match status" value="1"/>
</dbReference>
<dbReference type="SFLD" id="SFLDS00019">
    <property type="entry name" value="Glutathione_Transferase_(cytos"/>
    <property type="match status" value="1"/>
</dbReference>
<dbReference type="InterPro" id="IPR004046">
    <property type="entry name" value="GST_C"/>
</dbReference>
<evidence type="ECO:0000256" key="2">
    <source>
        <dbReference type="ARBA" id="ARBA00012452"/>
    </source>
</evidence>
<evidence type="ECO:0000313" key="8">
    <source>
        <dbReference type="Proteomes" id="UP000324897"/>
    </source>
</evidence>
<protein>
    <recommendedName>
        <fullName evidence="2">glutathione transferase</fullName>
        <ecNumber evidence="2">2.5.1.18</ecNumber>
    </recommendedName>
</protein>
<dbReference type="OrthoDB" id="422574at2759"/>
<evidence type="ECO:0000313" key="7">
    <source>
        <dbReference type="EMBL" id="TVU20854.1"/>
    </source>
</evidence>
<evidence type="ECO:0000259" key="6">
    <source>
        <dbReference type="PROSITE" id="PS50405"/>
    </source>
</evidence>
<dbReference type="InterPro" id="IPR036282">
    <property type="entry name" value="Glutathione-S-Trfase_C_sf"/>
</dbReference>
<dbReference type="Gene3D" id="1.20.1050.10">
    <property type="match status" value="1"/>
</dbReference>
<organism evidence="7 8">
    <name type="scientific">Eragrostis curvula</name>
    <name type="common">weeping love grass</name>
    <dbReference type="NCBI Taxonomy" id="38414"/>
    <lineage>
        <taxon>Eukaryota</taxon>
        <taxon>Viridiplantae</taxon>
        <taxon>Streptophyta</taxon>
        <taxon>Embryophyta</taxon>
        <taxon>Tracheophyta</taxon>
        <taxon>Spermatophyta</taxon>
        <taxon>Magnoliopsida</taxon>
        <taxon>Liliopsida</taxon>
        <taxon>Poales</taxon>
        <taxon>Poaceae</taxon>
        <taxon>PACMAD clade</taxon>
        <taxon>Chloridoideae</taxon>
        <taxon>Eragrostideae</taxon>
        <taxon>Eragrostidinae</taxon>
        <taxon>Eragrostis</taxon>
    </lineage>
</organism>
<dbReference type="Pfam" id="PF00043">
    <property type="entry name" value="GST_C"/>
    <property type="match status" value="1"/>
</dbReference>
<dbReference type="AlphaFoldDB" id="A0A5J9UBJ3"/>
<dbReference type="SFLD" id="SFLDG01154">
    <property type="entry name" value="Main.5:_Phi-like"/>
    <property type="match status" value="1"/>
</dbReference>
<dbReference type="GO" id="GO:0004364">
    <property type="term" value="F:glutathione transferase activity"/>
    <property type="evidence" value="ECO:0007669"/>
    <property type="project" value="UniProtKB-EC"/>
</dbReference>
<evidence type="ECO:0000256" key="4">
    <source>
        <dbReference type="ARBA" id="ARBA00047960"/>
    </source>
</evidence>
<dbReference type="Gene3D" id="3.40.30.10">
    <property type="entry name" value="Glutaredoxin"/>
    <property type="match status" value="1"/>
</dbReference>
<feature type="domain" description="GST C-terminal" evidence="6">
    <location>
        <begin position="94"/>
        <end position="227"/>
    </location>
</feature>
<dbReference type="FunFam" id="1.20.1050.10:FF:000004">
    <property type="entry name" value="Glutathione S-transferase F2"/>
    <property type="match status" value="1"/>
</dbReference>
<dbReference type="PANTHER" id="PTHR43900">
    <property type="entry name" value="GLUTATHIONE S-TRANSFERASE RHO"/>
    <property type="match status" value="1"/>
</dbReference>
<name>A0A5J9UBJ3_9POAL</name>
<feature type="domain" description="GST N-terminal" evidence="5">
    <location>
        <begin position="2"/>
        <end position="86"/>
    </location>
</feature>
<dbReference type="GO" id="GO:0009635">
    <property type="term" value="P:response to herbicide"/>
    <property type="evidence" value="ECO:0007669"/>
    <property type="project" value="UniProtKB-ARBA"/>
</dbReference>
<dbReference type="Proteomes" id="UP000324897">
    <property type="component" value="Unassembled WGS sequence"/>
</dbReference>
<dbReference type="SUPFAM" id="SSF52833">
    <property type="entry name" value="Thioredoxin-like"/>
    <property type="match status" value="1"/>
</dbReference>
<comment type="caution">
    <text evidence="7">The sequence shown here is derived from an EMBL/GenBank/DDBJ whole genome shotgun (WGS) entry which is preliminary data.</text>
</comment>
<dbReference type="FunFam" id="3.40.30.10:FF:000016">
    <property type="entry name" value="Glutathione S-transferase F2"/>
    <property type="match status" value="1"/>
</dbReference>
<evidence type="ECO:0000256" key="3">
    <source>
        <dbReference type="ARBA" id="ARBA00022679"/>
    </source>
</evidence>
<accession>A0A5J9UBJ3</accession>
<dbReference type="GO" id="GO:0043295">
    <property type="term" value="F:glutathione binding"/>
    <property type="evidence" value="ECO:0007669"/>
    <property type="project" value="TreeGrafter"/>
</dbReference>
<dbReference type="EC" id="2.5.1.18" evidence="2"/>
<evidence type="ECO:0000256" key="1">
    <source>
        <dbReference type="ARBA" id="ARBA00010128"/>
    </source>
</evidence>
<dbReference type="CDD" id="cd03187">
    <property type="entry name" value="GST_C_Phi"/>
    <property type="match status" value="1"/>
</dbReference>